<evidence type="ECO:0000313" key="2">
    <source>
        <dbReference type="EMBL" id="GAG16651.1"/>
    </source>
</evidence>
<keyword evidence="1" id="KW-1133">Transmembrane helix</keyword>
<protein>
    <submittedName>
        <fullName evidence="2">Uncharacterized protein</fullName>
    </submittedName>
</protein>
<proteinExistence type="predicted"/>
<dbReference type="EMBL" id="BARS01031305">
    <property type="protein sequence ID" value="GAG16651.1"/>
    <property type="molecule type" value="Genomic_DNA"/>
</dbReference>
<feature type="non-terminal residue" evidence="2">
    <location>
        <position position="1"/>
    </location>
</feature>
<keyword evidence="1" id="KW-0472">Membrane</keyword>
<name>X0WV83_9ZZZZ</name>
<sequence>NLISDVKHKIPLTDLFNHLSRFSDTFLELDAYKQVSSLVNELEIILRQANINSSLYFEGKMALASIKGNVELKKINLTNAEELYNYIIRRREQARISDLYNALISLAIISIYNYRIFFDIEHITKAQELIKDAIRISKDTDHIRGYVRASMVDAMLKITTGSGNEDLVEMEKVIDIAQKKGLHIEARHAQKELYRFRRVNIRMKSTPLDDRSVAEVLQYALEAKKIVRKT</sequence>
<reference evidence="2" key="1">
    <citation type="journal article" date="2014" name="Front. Microbiol.">
        <title>High frequency of phylogenetically diverse reductive dehalogenase-homologous genes in deep subseafloor sedimentary metagenomes.</title>
        <authorList>
            <person name="Kawai M."/>
            <person name="Futagami T."/>
            <person name="Toyoda A."/>
            <person name="Takaki Y."/>
            <person name="Nishi S."/>
            <person name="Hori S."/>
            <person name="Arai W."/>
            <person name="Tsubouchi T."/>
            <person name="Morono Y."/>
            <person name="Uchiyama I."/>
            <person name="Ito T."/>
            <person name="Fujiyama A."/>
            <person name="Inagaki F."/>
            <person name="Takami H."/>
        </authorList>
    </citation>
    <scope>NUCLEOTIDE SEQUENCE</scope>
    <source>
        <strain evidence="2">Expedition CK06-06</strain>
    </source>
</reference>
<accession>X0WV83</accession>
<dbReference type="AlphaFoldDB" id="X0WV83"/>
<organism evidence="2">
    <name type="scientific">marine sediment metagenome</name>
    <dbReference type="NCBI Taxonomy" id="412755"/>
    <lineage>
        <taxon>unclassified sequences</taxon>
        <taxon>metagenomes</taxon>
        <taxon>ecological metagenomes</taxon>
    </lineage>
</organism>
<keyword evidence="1" id="KW-0812">Transmembrane</keyword>
<evidence type="ECO:0000256" key="1">
    <source>
        <dbReference type="SAM" id="Phobius"/>
    </source>
</evidence>
<gene>
    <name evidence="2" type="ORF">S01H1_48736</name>
</gene>
<comment type="caution">
    <text evidence="2">The sequence shown here is derived from an EMBL/GenBank/DDBJ whole genome shotgun (WGS) entry which is preliminary data.</text>
</comment>
<feature type="transmembrane region" description="Helical" evidence="1">
    <location>
        <begin position="99"/>
        <end position="118"/>
    </location>
</feature>